<dbReference type="AlphaFoldDB" id="A0A395I379"/>
<dbReference type="EMBL" id="KZ824275">
    <property type="protein sequence ID" value="RAL14195.1"/>
    <property type="molecule type" value="Genomic_DNA"/>
</dbReference>
<organism evidence="1 2">
    <name type="scientific">Aspergillus homomorphus (strain CBS 101889)</name>
    <dbReference type="NCBI Taxonomy" id="1450537"/>
    <lineage>
        <taxon>Eukaryota</taxon>
        <taxon>Fungi</taxon>
        <taxon>Dikarya</taxon>
        <taxon>Ascomycota</taxon>
        <taxon>Pezizomycotina</taxon>
        <taxon>Eurotiomycetes</taxon>
        <taxon>Eurotiomycetidae</taxon>
        <taxon>Eurotiales</taxon>
        <taxon>Aspergillaceae</taxon>
        <taxon>Aspergillus</taxon>
        <taxon>Aspergillus subgen. Circumdati</taxon>
    </lineage>
</organism>
<reference evidence="1 2" key="1">
    <citation type="submission" date="2018-02" db="EMBL/GenBank/DDBJ databases">
        <title>The genomes of Aspergillus section Nigri reveals drivers in fungal speciation.</title>
        <authorList>
            <consortium name="DOE Joint Genome Institute"/>
            <person name="Vesth T.C."/>
            <person name="Nybo J."/>
            <person name="Theobald S."/>
            <person name="Brandl J."/>
            <person name="Frisvad J.C."/>
            <person name="Nielsen K.F."/>
            <person name="Lyhne E.K."/>
            <person name="Kogle M.E."/>
            <person name="Kuo A."/>
            <person name="Riley R."/>
            <person name="Clum A."/>
            <person name="Nolan M."/>
            <person name="Lipzen A."/>
            <person name="Salamov A."/>
            <person name="Henrissat B."/>
            <person name="Wiebenga A."/>
            <person name="De vries R.P."/>
            <person name="Grigoriev I.V."/>
            <person name="Mortensen U.H."/>
            <person name="Andersen M.R."/>
            <person name="Baker S.E."/>
        </authorList>
    </citation>
    <scope>NUCLEOTIDE SEQUENCE [LARGE SCALE GENOMIC DNA]</scope>
    <source>
        <strain evidence="1 2">CBS 101889</strain>
    </source>
</reference>
<sequence>MTRKYCLVTPSMIVANLEAQRLLFIQEGYELLQTQKNKSDQFLNLWQIPDRQSQRWVRNRARALLEIIYNKKSLGIEVFLLCALGTSTSRLARVDPVNCESQIAKWWATVEHPSSLAPVAKAYESRRWSVFSAFAR</sequence>
<evidence type="ECO:0000313" key="2">
    <source>
        <dbReference type="Proteomes" id="UP000248961"/>
    </source>
</evidence>
<gene>
    <name evidence="1" type="ORF">BO97DRAFT_279685</name>
</gene>
<proteinExistence type="predicted"/>
<dbReference type="VEuPathDB" id="FungiDB:BO97DRAFT_279685"/>
<dbReference type="OrthoDB" id="4257450at2759"/>
<dbReference type="STRING" id="1450537.A0A395I379"/>
<dbReference type="RefSeq" id="XP_025553349.1">
    <property type="nucleotide sequence ID" value="XM_025691057.1"/>
</dbReference>
<dbReference type="GeneID" id="37195346"/>
<evidence type="ECO:0000313" key="1">
    <source>
        <dbReference type="EMBL" id="RAL14195.1"/>
    </source>
</evidence>
<accession>A0A395I379</accession>
<dbReference type="Proteomes" id="UP000248961">
    <property type="component" value="Unassembled WGS sequence"/>
</dbReference>
<keyword evidence="2" id="KW-1185">Reference proteome</keyword>
<protein>
    <submittedName>
        <fullName evidence="1">Uncharacterized protein</fullName>
    </submittedName>
</protein>
<name>A0A395I379_ASPHC</name>